<dbReference type="AlphaFoldDB" id="K0B4K4"/>
<evidence type="ECO:0000313" key="5">
    <source>
        <dbReference type="EMBL" id="AFS80359.1"/>
    </source>
</evidence>
<keyword evidence="2" id="KW-0186">Copper</keyword>
<evidence type="ECO:0000256" key="2">
    <source>
        <dbReference type="ARBA" id="ARBA00023008"/>
    </source>
</evidence>
<name>K0B4K4_9ARCH</name>
<dbReference type="InterPro" id="IPR000923">
    <property type="entry name" value="BlueCu_1"/>
</dbReference>
<dbReference type="PATRIC" id="fig|1229908.8.peg.486"/>
<dbReference type="STRING" id="1229908.NKOR_02295"/>
<keyword evidence="1" id="KW-0479">Metal-binding</keyword>
<dbReference type="PANTHER" id="PTHR36507">
    <property type="entry name" value="BLL1555 PROTEIN"/>
    <property type="match status" value="1"/>
</dbReference>
<organism evidence="5 6">
    <name type="scientific">Candidatus Nitrosopumilus koreensis AR1</name>
    <dbReference type="NCBI Taxonomy" id="1229908"/>
    <lineage>
        <taxon>Archaea</taxon>
        <taxon>Nitrososphaerota</taxon>
        <taxon>Nitrososphaeria</taxon>
        <taxon>Nitrosopumilales</taxon>
        <taxon>Nitrosopumilaceae</taxon>
        <taxon>Nitrosopumilus</taxon>
    </lineage>
</organism>
<proteinExistence type="predicted"/>
<protein>
    <recommendedName>
        <fullName evidence="4">Blue (type 1) copper domain-containing protein</fullName>
    </recommendedName>
</protein>
<dbReference type="SUPFAM" id="SSF49503">
    <property type="entry name" value="Cupredoxins"/>
    <property type="match status" value="1"/>
</dbReference>
<dbReference type="Gene3D" id="2.60.40.420">
    <property type="entry name" value="Cupredoxins - blue copper proteins"/>
    <property type="match status" value="1"/>
</dbReference>
<keyword evidence="3" id="KW-1133">Transmembrane helix</keyword>
<reference evidence="5 6" key="1">
    <citation type="journal article" date="2012" name="J. Bacteriol.">
        <title>Draft Genome Sequence of an Ammonia-Oxidizing Archaeon, "Candidatus Nitrosopumilus koreensis" AR1, from Marine Sediment.</title>
        <authorList>
            <person name="Park S.J."/>
            <person name="Kim J.G."/>
            <person name="Jung M.Y."/>
            <person name="Kim S.J."/>
            <person name="Cha I.T."/>
            <person name="Kwon K."/>
            <person name="Lee J.H."/>
            <person name="Rhee S.K."/>
        </authorList>
    </citation>
    <scope>NUCLEOTIDE SEQUENCE [LARGE SCALE GENOMIC DNA]</scope>
    <source>
        <strain evidence="5 6">AR1</strain>
    </source>
</reference>
<dbReference type="InterPro" id="IPR027560">
    <property type="entry name" value="PEFG-CTERM"/>
</dbReference>
<feature type="transmembrane region" description="Helical" evidence="3">
    <location>
        <begin position="232"/>
        <end position="252"/>
    </location>
</feature>
<evidence type="ECO:0000256" key="3">
    <source>
        <dbReference type="SAM" id="Phobius"/>
    </source>
</evidence>
<keyword evidence="3" id="KW-0472">Membrane</keyword>
<dbReference type="Proteomes" id="UP000006101">
    <property type="component" value="Chromosome"/>
</dbReference>
<keyword evidence="3" id="KW-0812">Transmembrane</keyword>
<dbReference type="Pfam" id="PF00127">
    <property type="entry name" value="Copper-bind"/>
    <property type="match status" value="1"/>
</dbReference>
<accession>K0B4K4</accession>
<sequence>MLIIGSLIGTAHAQNTYDINIPTGASDPTAPFFWQSEKGGGTTGVIEIIVGDTVVWKNADTVAHTVTSGTPETGPDNMFNSGLFAPGKSYPLQFNEVGNFPYFCTVHPWAVGEVIVTEGLSVLPDVGKKITNGDSSFDLEYKFSRLLDNPQINVDQKSITFELIGQSQSSDHDLFLKLPSALLDGPYVIWADGEKLVDFEHEQENGLNTLLIPLTEKSKTLTIVGTYVIPEFGTYVMIVLLTAIASVIMVSFKLKSNLILRV</sequence>
<gene>
    <name evidence="5" type="ORF">NKOR_02295</name>
</gene>
<dbReference type="InterPro" id="IPR008972">
    <property type="entry name" value="Cupredoxin"/>
</dbReference>
<dbReference type="NCBIfam" id="TIGR04296">
    <property type="entry name" value="PEFG-CTERM"/>
    <property type="match status" value="1"/>
</dbReference>
<dbReference type="GO" id="GO:0009055">
    <property type="term" value="F:electron transfer activity"/>
    <property type="evidence" value="ECO:0007669"/>
    <property type="project" value="InterPro"/>
</dbReference>
<dbReference type="GO" id="GO:0005507">
    <property type="term" value="F:copper ion binding"/>
    <property type="evidence" value="ECO:0007669"/>
    <property type="project" value="InterPro"/>
</dbReference>
<keyword evidence="6" id="KW-1185">Reference proteome</keyword>
<dbReference type="KEGG" id="nkr:NKOR_02295"/>
<dbReference type="InterPro" id="IPR052721">
    <property type="entry name" value="ET_Amicyanin"/>
</dbReference>
<evidence type="ECO:0000259" key="4">
    <source>
        <dbReference type="Pfam" id="PF00127"/>
    </source>
</evidence>
<dbReference type="EMBL" id="CP003842">
    <property type="protein sequence ID" value="AFS80359.1"/>
    <property type="molecule type" value="Genomic_DNA"/>
</dbReference>
<dbReference type="PANTHER" id="PTHR36507:SF1">
    <property type="entry name" value="BLL1555 PROTEIN"/>
    <property type="match status" value="1"/>
</dbReference>
<evidence type="ECO:0000313" key="6">
    <source>
        <dbReference type="Proteomes" id="UP000006101"/>
    </source>
</evidence>
<evidence type="ECO:0000256" key="1">
    <source>
        <dbReference type="ARBA" id="ARBA00022723"/>
    </source>
</evidence>
<dbReference type="HOGENOM" id="CLU_083799_0_0_2"/>
<feature type="domain" description="Blue (type 1) copper" evidence="4">
    <location>
        <begin position="45"/>
        <end position="116"/>
    </location>
</feature>